<evidence type="ECO:0000259" key="3">
    <source>
        <dbReference type="Pfam" id="PF01557"/>
    </source>
</evidence>
<dbReference type="Gene3D" id="3.90.850.10">
    <property type="entry name" value="Fumarylacetoacetase-like, C-terminal domain"/>
    <property type="match status" value="1"/>
</dbReference>
<dbReference type="InterPro" id="IPR051121">
    <property type="entry name" value="FAH"/>
</dbReference>
<dbReference type="GO" id="GO:0019752">
    <property type="term" value="P:carboxylic acid metabolic process"/>
    <property type="evidence" value="ECO:0007669"/>
    <property type="project" value="UniProtKB-ARBA"/>
</dbReference>
<dbReference type="STRING" id="439228.SAMN06295920_10777"/>
<name>A0A1T5EM38_9SPHN</name>
<reference evidence="5" key="1">
    <citation type="submission" date="2017-02" db="EMBL/GenBank/DDBJ databases">
        <authorList>
            <person name="Varghese N."/>
            <person name="Submissions S."/>
        </authorList>
    </citation>
    <scope>NUCLEOTIDE SEQUENCE [LARGE SCALE GENOMIC DNA]</scope>
    <source>
        <strain evidence="5">UM2</strain>
    </source>
</reference>
<evidence type="ECO:0000256" key="2">
    <source>
        <dbReference type="ARBA" id="ARBA00022723"/>
    </source>
</evidence>
<dbReference type="GO" id="GO:0016853">
    <property type="term" value="F:isomerase activity"/>
    <property type="evidence" value="ECO:0007669"/>
    <property type="project" value="UniProtKB-ARBA"/>
</dbReference>
<dbReference type="EMBL" id="FUYM01000007">
    <property type="protein sequence ID" value="SKB85044.1"/>
    <property type="molecule type" value="Genomic_DNA"/>
</dbReference>
<sequence length="290" mass="31318">MKLATLNIGGPVAAVVSERGYLPVADLLPGAPGDVATLIDGWDGFAPRLRDAVGAAADGDWRSYAREALLAPLPKPGKILAIGLNYVDHINETDFAAPVHQVWFSKQVNSVHGPYADVQLPRAAAETDYEVELVAVIGKRGRHIGEGDAPAHVFGYCVGNDVSARDWQMRTPQWVLGKSFDTHAPFGPWITTADELGDPHGLGIRCTVNGERRQAADTGRMCFSIWQQIAYLSQVMTLEPGDLIFTGTPAGVGLGMSPPTYLRPGDVVRCEVDRLGFIENRFVPEQAPNH</sequence>
<accession>A0A1T5EM38</accession>
<dbReference type="GO" id="GO:0046872">
    <property type="term" value="F:metal ion binding"/>
    <property type="evidence" value="ECO:0007669"/>
    <property type="project" value="UniProtKB-KW"/>
</dbReference>
<dbReference type="RefSeq" id="WP_079649177.1">
    <property type="nucleotide sequence ID" value="NZ_FUYM01000007.1"/>
</dbReference>
<evidence type="ECO:0000256" key="1">
    <source>
        <dbReference type="ARBA" id="ARBA00010211"/>
    </source>
</evidence>
<dbReference type="Pfam" id="PF01557">
    <property type="entry name" value="FAA_hydrolase"/>
    <property type="match status" value="1"/>
</dbReference>
<dbReference type="InterPro" id="IPR036663">
    <property type="entry name" value="Fumarylacetoacetase_C_sf"/>
</dbReference>
<protein>
    <submittedName>
        <fullName evidence="4">2-keto-4-pentenoate hydratase/2-oxohepta-3-ene-1,7-dioic acid hydratase (Catechol pathway)</fullName>
    </submittedName>
</protein>
<keyword evidence="2" id="KW-0479">Metal-binding</keyword>
<dbReference type="AlphaFoldDB" id="A0A1T5EM38"/>
<organism evidence="4 5">
    <name type="scientific">Rhizorhabdus histidinilytica</name>
    <dbReference type="NCBI Taxonomy" id="439228"/>
    <lineage>
        <taxon>Bacteria</taxon>
        <taxon>Pseudomonadati</taxon>
        <taxon>Pseudomonadota</taxon>
        <taxon>Alphaproteobacteria</taxon>
        <taxon>Sphingomonadales</taxon>
        <taxon>Sphingomonadaceae</taxon>
        <taxon>Rhizorhabdus</taxon>
    </lineage>
</organism>
<dbReference type="OrthoDB" id="5197601at2"/>
<dbReference type="Proteomes" id="UP000189818">
    <property type="component" value="Unassembled WGS sequence"/>
</dbReference>
<comment type="similarity">
    <text evidence="1">Belongs to the FAH family.</text>
</comment>
<proteinExistence type="inferred from homology"/>
<dbReference type="PANTHER" id="PTHR42796:SF4">
    <property type="entry name" value="FUMARYLACETOACETATE HYDROLASE DOMAIN-CONTAINING PROTEIN 2A"/>
    <property type="match status" value="1"/>
</dbReference>
<gene>
    <name evidence="4" type="ORF">SAMN06295920_10777</name>
</gene>
<keyword evidence="5" id="KW-1185">Reference proteome</keyword>
<evidence type="ECO:0000313" key="5">
    <source>
        <dbReference type="Proteomes" id="UP000189818"/>
    </source>
</evidence>
<feature type="domain" description="Fumarylacetoacetase-like C-terminal" evidence="3">
    <location>
        <begin position="78"/>
        <end position="282"/>
    </location>
</feature>
<dbReference type="FunFam" id="3.90.850.10:FF:000002">
    <property type="entry name" value="2-hydroxyhepta-2,4-diene-1,7-dioate isomerase"/>
    <property type="match status" value="1"/>
</dbReference>
<dbReference type="SUPFAM" id="SSF56529">
    <property type="entry name" value="FAH"/>
    <property type="match status" value="1"/>
</dbReference>
<dbReference type="InterPro" id="IPR011234">
    <property type="entry name" value="Fumarylacetoacetase-like_C"/>
</dbReference>
<evidence type="ECO:0000313" key="4">
    <source>
        <dbReference type="EMBL" id="SKB85044.1"/>
    </source>
</evidence>
<dbReference type="PANTHER" id="PTHR42796">
    <property type="entry name" value="FUMARYLACETOACETATE HYDROLASE DOMAIN-CONTAINING PROTEIN 2A-RELATED"/>
    <property type="match status" value="1"/>
</dbReference>